<organism evidence="1 2">
    <name type="scientific">Linum tenue</name>
    <dbReference type="NCBI Taxonomy" id="586396"/>
    <lineage>
        <taxon>Eukaryota</taxon>
        <taxon>Viridiplantae</taxon>
        <taxon>Streptophyta</taxon>
        <taxon>Embryophyta</taxon>
        <taxon>Tracheophyta</taxon>
        <taxon>Spermatophyta</taxon>
        <taxon>Magnoliopsida</taxon>
        <taxon>eudicotyledons</taxon>
        <taxon>Gunneridae</taxon>
        <taxon>Pentapetalae</taxon>
        <taxon>rosids</taxon>
        <taxon>fabids</taxon>
        <taxon>Malpighiales</taxon>
        <taxon>Linaceae</taxon>
        <taxon>Linum</taxon>
    </lineage>
</organism>
<feature type="non-terminal residue" evidence="1">
    <location>
        <position position="1"/>
    </location>
</feature>
<dbReference type="AlphaFoldDB" id="A0AAV0PQZ0"/>
<reference evidence="1" key="1">
    <citation type="submission" date="2022-08" db="EMBL/GenBank/DDBJ databases">
        <authorList>
            <person name="Gutierrez-Valencia J."/>
        </authorList>
    </citation>
    <scope>NUCLEOTIDE SEQUENCE</scope>
</reference>
<protein>
    <submittedName>
        <fullName evidence="1">Uncharacterized protein</fullName>
    </submittedName>
</protein>
<evidence type="ECO:0000313" key="2">
    <source>
        <dbReference type="Proteomes" id="UP001154282"/>
    </source>
</evidence>
<comment type="caution">
    <text evidence="1">The sequence shown here is derived from an EMBL/GenBank/DDBJ whole genome shotgun (WGS) entry which is preliminary data.</text>
</comment>
<keyword evidence="2" id="KW-1185">Reference proteome</keyword>
<dbReference type="EMBL" id="CAMGYJ010000009">
    <property type="protein sequence ID" value="CAI0473668.1"/>
    <property type="molecule type" value="Genomic_DNA"/>
</dbReference>
<dbReference type="Proteomes" id="UP001154282">
    <property type="component" value="Unassembled WGS sequence"/>
</dbReference>
<sequence>GFVLEILSLSRKQQKNPTRHPPDSINSLQASTVVFELRWRSSKENTILAFGGSRLVGEAELPWQSVMEAPGMEIEKWVVMNPKNGSLLDGVKAPSVKIGMRVRVPVAMETKKKKKKKNSRNEKTRNVNYECACQRHNGGCNFCEGYAVLALVAAFEAL</sequence>
<proteinExistence type="predicted"/>
<evidence type="ECO:0000313" key="1">
    <source>
        <dbReference type="EMBL" id="CAI0473668.1"/>
    </source>
</evidence>
<name>A0AAV0PQZ0_9ROSI</name>
<dbReference type="PANTHER" id="PTHR35503">
    <property type="entry name" value="OSJNBA0006M15.15 PROTEIN"/>
    <property type="match status" value="1"/>
</dbReference>
<accession>A0AAV0PQZ0</accession>
<dbReference type="PANTHER" id="PTHR35503:SF2">
    <property type="entry name" value="OS04G0455700 PROTEIN"/>
    <property type="match status" value="1"/>
</dbReference>
<gene>
    <name evidence="1" type="ORF">LITE_LOCUS39737</name>
</gene>